<keyword evidence="7 10" id="KW-0378">Hydrolase</keyword>
<dbReference type="EMBL" id="AP013068">
    <property type="protein sequence ID" value="BAN51020.1"/>
    <property type="molecule type" value="Genomic_DNA"/>
</dbReference>
<dbReference type="SUPFAM" id="SSF101386">
    <property type="entry name" value="all-alpha NTP pyrophosphatases"/>
    <property type="match status" value="1"/>
</dbReference>
<dbReference type="HOGENOM" id="CLU_123337_1_2_6"/>
<comment type="catalytic activity">
    <reaction evidence="1 10">
        <text>1-(5-phospho-beta-D-ribosyl)-ATP + H2O = 1-(5-phospho-beta-D-ribosyl)-5'-AMP + diphosphate + H(+)</text>
        <dbReference type="Rhea" id="RHEA:22828"/>
        <dbReference type="ChEBI" id="CHEBI:15377"/>
        <dbReference type="ChEBI" id="CHEBI:15378"/>
        <dbReference type="ChEBI" id="CHEBI:33019"/>
        <dbReference type="ChEBI" id="CHEBI:59457"/>
        <dbReference type="ChEBI" id="CHEBI:73183"/>
        <dbReference type="EC" id="3.6.1.31"/>
    </reaction>
</comment>
<dbReference type="GO" id="GO:0000105">
    <property type="term" value="P:L-histidine biosynthetic process"/>
    <property type="evidence" value="ECO:0007669"/>
    <property type="project" value="UniProtKB-UniRule"/>
</dbReference>
<dbReference type="Gene3D" id="1.10.287.1080">
    <property type="entry name" value="MazG-like"/>
    <property type="match status" value="1"/>
</dbReference>
<evidence type="ECO:0000313" key="11">
    <source>
        <dbReference type="EMBL" id="BAN51020.1"/>
    </source>
</evidence>
<dbReference type="NCBIfam" id="TIGR03188">
    <property type="entry name" value="histidine_hisI"/>
    <property type="match status" value="1"/>
</dbReference>
<evidence type="ECO:0000256" key="10">
    <source>
        <dbReference type="HAMAP-Rule" id="MF_01020"/>
    </source>
</evidence>
<dbReference type="UniPathway" id="UPA00031">
    <property type="reaction ID" value="UER00007"/>
</dbReference>
<evidence type="ECO:0000256" key="1">
    <source>
        <dbReference type="ARBA" id="ARBA00001460"/>
    </source>
</evidence>
<dbReference type="InterPro" id="IPR021130">
    <property type="entry name" value="PRib-ATP_PPHydrolase-like"/>
</dbReference>
<dbReference type="Pfam" id="PF01503">
    <property type="entry name" value="PRA-PH"/>
    <property type="match status" value="1"/>
</dbReference>
<sequence length="111" mass="12030">MSDTLARLAEVLEERKNAAPDSSYVASLYHKGLNKILEKVGEEAVETILAAKDVAAGGDVDELIYETADLWFHSLIMLAALGQHPQAVLDELDRRFGLSGHAEKAARQPSA</sequence>
<dbReference type="EC" id="3.6.1.31" evidence="10"/>
<evidence type="ECO:0000256" key="9">
    <source>
        <dbReference type="ARBA" id="ARBA00023102"/>
    </source>
</evidence>
<dbReference type="RefSeq" id="WP_016495146.1">
    <property type="nucleotide sequence ID" value="NC_021499.1"/>
</dbReference>
<dbReference type="eggNOG" id="COG0140">
    <property type="taxonomic scope" value="Bacteria"/>
</dbReference>
<comment type="subcellular location">
    <subcellularLocation>
        <location evidence="2 10">Cytoplasm</location>
    </subcellularLocation>
</comment>
<keyword evidence="5 10" id="KW-0028">Amino-acid biosynthesis</keyword>
<evidence type="ECO:0000256" key="7">
    <source>
        <dbReference type="ARBA" id="ARBA00022801"/>
    </source>
</evidence>
<dbReference type="PANTHER" id="PTHR42945:SF9">
    <property type="entry name" value="HISTIDINE BIOSYNTHESIS BIFUNCTIONAL PROTEIN HISIE"/>
    <property type="match status" value="1"/>
</dbReference>
<dbReference type="GO" id="GO:0005524">
    <property type="term" value="F:ATP binding"/>
    <property type="evidence" value="ECO:0007669"/>
    <property type="project" value="UniProtKB-KW"/>
</dbReference>
<keyword evidence="9 10" id="KW-0368">Histidine biosynthesis</keyword>
<dbReference type="AlphaFoldDB" id="S6APJ9"/>
<reference evidence="11 12" key="1">
    <citation type="journal article" date="2013" name="Genome Announc.">
        <title>Complete Genome Sequence of the Carbazole Degrader Pseudomonas resinovorans Strain CA10 (NBRC 106553).</title>
        <authorList>
            <person name="Shintani M."/>
            <person name="Hosoyama A."/>
            <person name="Ohji S."/>
            <person name="Tsuchikane K."/>
            <person name="Takarada H."/>
            <person name="Yamazoe A."/>
            <person name="Fujita N."/>
            <person name="Nojiri H."/>
        </authorList>
    </citation>
    <scope>NUCLEOTIDE SEQUENCE [LARGE SCALE GENOMIC DNA]</scope>
    <source>
        <strain evidence="11 12">NBRC 106553</strain>
    </source>
</reference>
<dbReference type="GO" id="GO:0005737">
    <property type="term" value="C:cytoplasm"/>
    <property type="evidence" value="ECO:0007669"/>
    <property type="project" value="UniProtKB-SubCell"/>
</dbReference>
<organism evidence="11 12">
    <name type="scientific">Metapseudomonas resinovorans NBRC 106553</name>
    <dbReference type="NCBI Taxonomy" id="1245471"/>
    <lineage>
        <taxon>Bacteria</taxon>
        <taxon>Pseudomonadati</taxon>
        <taxon>Pseudomonadota</taxon>
        <taxon>Gammaproteobacteria</taxon>
        <taxon>Pseudomonadales</taxon>
        <taxon>Pseudomonadaceae</taxon>
        <taxon>Metapseudomonas</taxon>
    </lineage>
</organism>
<evidence type="ECO:0000313" key="12">
    <source>
        <dbReference type="Proteomes" id="UP000015503"/>
    </source>
</evidence>
<proteinExistence type="inferred from homology"/>
<dbReference type="Proteomes" id="UP000015503">
    <property type="component" value="Chromosome"/>
</dbReference>
<gene>
    <name evidence="10 11" type="primary">hisE</name>
    <name evidence="11" type="ORF">PCA10_52880</name>
</gene>
<evidence type="ECO:0000256" key="2">
    <source>
        <dbReference type="ARBA" id="ARBA00004496"/>
    </source>
</evidence>
<dbReference type="HAMAP" id="MF_01020">
    <property type="entry name" value="HisE"/>
    <property type="match status" value="1"/>
</dbReference>
<name>S6APJ9_METRE</name>
<dbReference type="STRING" id="1245471.PCA10_52880"/>
<dbReference type="PANTHER" id="PTHR42945">
    <property type="entry name" value="HISTIDINE BIOSYNTHESIS BIFUNCTIONAL PROTEIN"/>
    <property type="match status" value="1"/>
</dbReference>
<evidence type="ECO:0000256" key="6">
    <source>
        <dbReference type="ARBA" id="ARBA00022741"/>
    </source>
</evidence>
<keyword evidence="12" id="KW-1185">Reference proteome</keyword>
<dbReference type="CDD" id="cd11534">
    <property type="entry name" value="NTP-PPase_HisIE_like"/>
    <property type="match status" value="1"/>
</dbReference>
<evidence type="ECO:0000256" key="8">
    <source>
        <dbReference type="ARBA" id="ARBA00022840"/>
    </source>
</evidence>
<dbReference type="GO" id="GO:0004636">
    <property type="term" value="F:phosphoribosyl-ATP diphosphatase activity"/>
    <property type="evidence" value="ECO:0007669"/>
    <property type="project" value="UniProtKB-UniRule"/>
</dbReference>
<dbReference type="KEGG" id="pre:PCA10_52880"/>
<protein>
    <recommendedName>
        <fullName evidence="10">Phosphoribosyl-ATP pyrophosphatase</fullName>
        <shortName evidence="10">PRA-PH</shortName>
        <ecNumber evidence="10">3.6.1.31</ecNumber>
    </recommendedName>
</protein>
<comment type="pathway">
    <text evidence="3 10">Amino-acid biosynthesis; L-histidine biosynthesis; L-histidine from 5-phospho-alpha-D-ribose 1-diphosphate: step 2/9.</text>
</comment>
<dbReference type="InterPro" id="IPR008179">
    <property type="entry name" value="HisE"/>
</dbReference>
<keyword evidence="8 10" id="KW-0067">ATP-binding</keyword>
<keyword evidence="6 10" id="KW-0547">Nucleotide-binding</keyword>
<evidence type="ECO:0000256" key="4">
    <source>
        <dbReference type="ARBA" id="ARBA00022490"/>
    </source>
</evidence>
<comment type="similarity">
    <text evidence="10">Belongs to the PRA-PH family.</text>
</comment>
<evidence type="ECO:0000256" key="3">
    <source>
        <dbReference type="ARBA" id="ARBA00005204"/>
    </source>
</evidence>
<accession>S6APJ9</accession>
<dbReference type="PATRIC" id="fig|1245471.3.peg.5371"/>
<dbReference type="OrthoDB" id="9814738at2"/>
<dbReference type="NCBIfam" id="NF001611">
    <property type="entry name" value="PRK00400.1-3"/>
    <property type="match status" value="1"/>
</dbReference>
<evidence type="ECO:0000256" key="5">
    <source>
        <dbReference type="ARBA" id="ARBA00022605"/>
    </source>
</evidence>
<keyword evidence="4 10" id="KW-0963">Cytoplasm</keyword>